<evidence type="ECO:0000313" key="3">
    <source>
        <dbReference type="EMBL" id="MDQ0438529.1"/>
    </source>
</evidence>
<dbReference type="SUPFAM" id="SSF55961">
    <property type="entry name" value="Bet v1-like"/>
    <property type="match status" value="2"/>
</dbReference>
<comment type="similarity">
    <text evidence="1">Belongs to the AHA1 family.</text>
</comment>
<dbReference type="Pfam" id="PF08327">
    <property type="entry name" value="AHSA1"/>
    <property type="match status" value="2"/>
</dbReference>
<dbReference type="EMBL" id="JAUSVO010000004">
    <property type="protein sequence ID" value="MDQ0438529.1"/>
    <property type="molecule type" value="Genomic_DNA"/>
</dbReference>
<evidence type="ECO:0000259" key="2">
    <source>
        <dbReference type="Pfam" id="PF08327"/>
    </source>
</evidence>
<evidence type="ECO:0000256" key="1">
    <source>
        <dbReference type="ARBA" id="ARBA00006817"/>
    </source>
</evidence>
<proteinExistence type="inferred from homology"/>
<dbReference type="Proteomes" id="UP001241603">
    <property type="component" value="Unassembled WGS sequence"/>
</dbReference>
<evidence type="ECO:0000313" key="4">
    <source>
        <dbReference type="Proteomes" id="UP001241603"/>
    </source>
</evidence>
<protein>
    <submittedName>
        <fullName evidence="3">Uncharacterized protein YndB with AHSA1/START domain</fullName>
    </submittedName>
</protein>
<feature type="domain" description="Activator of Hsp90 ATPase homologue 1/2-like C-terminal" evidence="2">
    <location>
        <begin position="168"/>
        <end position="294"/>
    </location>
</feature>
<organism evidence="3 4">
    <name type="scientific">Kaistia dalseonensis</name>
    <dbReference type="NCBI Taxonomy" id="410840"/>
    <lineage>
        <taxon>Bacteria</taxon>
        <taxon>Pseudomonadati</taxon>
        <taxon>Pseudomonadota</taxon>
        <taxon>Alphaproteobacteria</taxon>
        <taxon>Hyphomicrobiales</taxon>
        <taxon>Kaistiaceae</taxon>
        <taxon>Kaistia</taxon>
    </lineage>
</organism>
<dbReference type="InterPro" id="IPR013538">
    <property type="entry name" value="ASHA1/2-like_C"/>
</dbReference>
<reference evidence="3 4" key="1">
    <citation type="submission" date="2023-07" db="EMBL/GenBank/DDBJ databases">
        <title>Genomic Encyclopedia of Type Strains, Phase IV (KMG-IV): sequencing the most valuable type-strain genomes for metagenomic binning, comparative biology and taxonomic classification.</title>
        <authorList>
            <person name="Goeker M."/>
        </authorList>
    </citation>
    <scope>NUCLEOTIDE SEQUENCE [LARGE SCALE GENOMIC DNA]</scope>
    <source>
        <strain evidence="3 4">B6-8</strain>
    </source>
</reference>
<comment type="caution">
    <text evidence="3">The sequence shown here is derived from an EMBL/GenBank/DDBJ whole genome shotgun (WGS) entry which is preliminary data.</text>
</comment>
<accession>A0ABU0H884</accession>
<name>A0ABU0H884_9HYPH</name>
<dbReference type="CDD" id="cd08894">
    <property type="entry name" value="SRPBCC_CalC_Aha1-like_1"/>
    <property type="match status" value="1"/>
</dbReference>
<dbReference type="Gene3D" id="3.30.530.20">
    <property type="match status" value="2"/>
</dbReference>
<dbReference type="InterPro" id="IPR023393">
    <property type="entry name" value="START-like_dom_sf"/>
</dbReference>
<dbReference type="RefSeq" id="WP_266349440.1">
    <property type="nucleotide sequence ID" value="NZ_JAPKNG010000004.1"/>
</dbReference>
<sequence length="298" mass="33681">MTKRTAEHATFVIDRVFAAAPGRVFNAFADEKAKARWFGGPKEWDQGERSMDFRVGGREVNRGGPAGGPQHSFEALYWDIVPNERIVYSYEMHLDDRKISVSLATIEMKPEGSGTRLVVTEQGVFLDGYDDNSSREHGTRQLIETLGRSLEEDGGDDQHAVVLHRIVDLPPAELFKAWSDPERLKNWWGPNGFTNTFHEYDLRPGGAWRFVMHGPDGQNYPNESVFVDVDEPKRIVFDHLNGHIFRMTFALTDLGGQTDLEMRMSFPTKEDCDAIRAFVTEKNGEVLDRLEAEMASAG</sequence>
<gene>
    <name evidence="3" type="ORF">QO014_002924</name>
</gene>
<keyword evidence="4" id="KW-1185">Reference proteome</keyword>
<dbReference type="CDD" id="cd08900">
    <property type="entry name" value="SRPBCC_CalC_Aha1-like_7"/>
    <property type="match status" value="1"/>
</dbReference>
<feature type="domain" description="Activator of Hsp90 ATPase homologue 1/2-like C-terminal" evidence="2">
    <location>
        <begin position="19"/>
        <end position="147"/>
    </location>
</feature>